<evidence type="ECO:0000313" key="2">
    <source>
        <dbReference type="Proteomes" id="UP000580250"/>
    </source>
</evidence>
<comment type="caution">
    <text evidence="1">The sequence shown here is derived from an EMBL/GenBank/DDBJ whole genome shotgun (WGS) entry which is preliminary data.</text>
</comment>
<gene>
    <name evidence="1" type="ORF">MENT_LOCUS1051</name>
</gene>
<organism evidence="1 2">
    <name type="scientific">Meloidogyne enterolobii</name>
    <name type="common">Root-knot nematode worm</name>
    <name type="synonym">Meloidogyne mayaguensis</name>
    <dbReference type="NCBI Taxonomy" id="390850"/>
    <lineage>
        <taxon>Eukaryota</taxon>
        <taxon>Metazoa</taxon>
        <taxon>Ecdysozoa</taxon>
        <taxon>Nematoda</taxon>
        <taxon>Chromadorea</taxon>
        <taxon>Rhabditida</taxon>
        <taxon>Tylenchina</taxon>
        <taxon>Tylenchomorpha</taxon>
        <taxon>Tylenchoidea</taxon>
        <taxon>Meloidogynidae</taxon>
        <taxon>Meloidogyninae</taxon>
        <taxon>Meloidogyne</taxon>
    </lineage>
</organism>
<evidence type="ECO:0000313" key="1">
    <source>
        <dbReference type="EMBL" id="CAD2125061.1"/>
    </source>
</evidence>
<name>A0A6V7TNG9_MELEN</name>
<dbReference type="InterPro" id="IPR043136">
    <property type="entry name" value="B30.2/SPRY_sf"/>
</dbReference>
<dbReference type="Proteomes" id="UP000580250">
    <property type="component" value="Unassembled WGS sequence"/>
</dbReference>
<accession>A0A6V7TNG9</accession>
<reference evidence="1 2" key="1">
    <citation type="submission" date="2020-08" db="EMBL/GenBank/DDBJ databases">
        <authorList>
            <person name="Koutsovoulos G."/>
            <person name="Danchin GJ E."/>
        </authorList>
    </citation>
    <scope>NUCLEOTIDE SEQUENCE [LARGE SCALE GENOMIC DNA]</scope>
</reference>
<dbReference type="OrthoDB" id="258495at2759"/>
<sequence>MKIKTIEKTNVNLTSELDQLNKENVKHVVFVKRTNKINIVEKDTCCENKCINSNLSANKCKKGNGYVNVYKNGMIKYRNKLLDEVGVVRENKWICLYGQYPYSKPSKPGNLYSLFYFEVTIYKELNSNICCAGIGFDVLDTKIFLCNYTNNWENHQKFEWVDGDVFGCGIVFPPKKDLITKSYVFFTKNGDKIGKRIFLENHNINLYPLIGLLSCSVETNFGDDLVSNPFKYDLDYII</sequence>
<dbReference type="EMBL" id="CAJEWN010000003">
    <property type="protein sequence ID" value="CAD2125061.1"/>
    <property type="molecule type" value="Genomic_DNA"/>
</dbReference>
<proteinExistence type="predicted"/>
<dbReference type="Gene3D" id="2.60.120.920">
    <property type="match status" value="1"/>
</dbReference>
<dbReference type="AlphaFoldDB" id="A0A6V7TNG9"/>
<protein>
    <submittedName>
        <fullName evidence="1">Uncharacterized protein</fullName>
    </submittedName>
</protein>